<comment type="caution">
    <text evidence="1">The sequence shown here is derived from an EMBL/GenBank/DDBJ whole genome shotgun (WGS) entry which is preliminary data.</text>
</comment>
<dbReference type="Proteomes" id="UP000233786">
    <property type="component" value="Unassembled WGS sequence"/>
</dbReference>
<dbReference type="AlphaFoldDB" id="A0A2N3XQ09"/>
<dbReference type="EMBL" id="PJNB01000001">
    <property type="protein sequence ID" value="PKW12670.1"/>
    <property type="molecule type" value="Genomic_DNA"/>
</dbReference>
<sequence>MRSPFSTARRESVSSRVIAVTRRRSCKFQTWKSRVSSEIR</sequence>
<proteinExistence type="predicted"/>
<accession>A0A2N3XQ09</accession>
<name>A0A2N3XQ09_SACSN</name>
<reference evidence="1" key="1">
    <citation type="submission" date="2017-12" db="EMBL/GenBank/DDBJ databases">
        <title>Sequencing the genomes of 1000 Actinobacteria strains.</title>
        <authorList>
            <person name="Klenk H.-P."/>
        </authorList>
    </citation>
    <scope>NUCLEOTIDE SEQUENCE [LARGE SCALE GENOMIC DNA]</scope>
    <source>
        <strain evidence="1">DSM 44228</strain>
    </source>
</reference>
<keyword evidence="2" id="KW-1185">Reference proteome</keyword>
<dbReference type="STRING" id="994479.GCA_000194155_07805"/>
<organism evidence="1 2">
    <name type="scientific">Saccharopolyspora spinosa</name>
    <dbReference type="NCBI Taxonomy" id="60894"/>
    <lineage>
        <taxon>Bacteria</taxon>
        <taxon>Bacillati</taxon>
        <taxon>Actinomycetota</taxon>
        <taxon>Actinomycetes</taxon>
        <taxon>Pseudonocardiales</taxon>
        <taxon>Pseudonocardiaceae</taxon>
        <taxon>Saccharopolyspora</taxon>
    </lineage>
</organism>
<protein>
    <submittedName>
        <fullName evidence="1">Uncharacterized protein</fullName>
    </submittedName>
</protein>
<gene>
    <name evidence="1" type="ORF">A8926_0143</name>
</gene>
<evidence type="ECO:0000313" key="1">
    <source>
        <dbReference type="EMBL" id="PKW12670.1"/>
    </source>
</evidence>
<evidence type="ECO:0000313" key="2">
    <source>
        <dbReference type="Proteomes" id="UP000233786"/>
    </source>
</evidence>